<dbReference type="OrthoDB" id="5389341at2"/>
<dbReference type="InterPro" id="IPR006176">
    <property type="entry name" value="3-OHacyl-CoA_DH_NAD-bd"/>
</dbReference>
<dbReference type="InterPro" id="IPR006108">
    <property type="entry name" value="3HC_DH_C"/>
</dbReference>
<dbReference type="GO" id="GO:0070403">
    <property type="term" value="F:NAD+ binding"/>
    <property type="evidence" value="ECO:0007669"/>
    <property type="project" value="InterPro"/>
</dbReference>
<keyword evidence="1" id="KW-0560">Oxidoreductase</keyword>
<protein>
    <submittedName>
        <fullName evidence="4">3-hydroxyacyl-CoA dehydrogenase family protein</fullName>
    </submittedName>
</protein>
<dbReference type="PANTHER" id="PTHR48075:SF7">
    <property type="entry name" value="3-HYDROXYACYL-COA DEHYDROGENASE-RELATED"/>
    <property type="match status" value="1"/>
</dbReference>
<proteinExistence type="predicted"/>
<dbReference type="Gene3D" id="1.10.1040.50">
    <property type="match status" value="1"/>
</dbReference>
<dbReference type="RefSeq" id="WP_131304738.1">
    <property type="nucleotide sequence ID" value="NZ_SJFN01000001.1"/>
</dbReference>
<dbReference type="SUPFAM" id="SSF51735">
    <property type="entry name" value="NAD(P)-binding Rossmann-fold domains"/>
    <property type="match status" value="1"/>
</dbReference>
<evidence type="ECO:0000256" key="1">
    <source>
        <dbReference type="ARBA" id="ARBA00023002"/>
    </source>
</evidence>
<comment type="caution">
    <text evidence="4">The sequence shown here is derived from an EMBL/GenBank/DDBJ whole genome shotgun (WGS) entry which is preliminary data.</text>
</comment>
<evidence type="ECO:0000259" key="3">
    <source>
        <dbReference type="Pfam" id="PF02737"/>
    </source>
</evidence>
<dbReference type="InterPro" id="IPR036291">
    <property type="entry name" value="NAD(P)-bd_dom_sf"/>
</dbReference>
<feature type="domain" description="3-hydroxyacyl-CoA dehydrogenase NAD binding" evidence="3">
    <location>
        <begin position="8"/>
        <end position="184"/>
    </location>
</feature>
<dbReference type="EMBL" id="SJFN01000001">
    <property type="protein sequence ID" value="TBW41203.1"/>
    <property type="molecule type" value="Genomic_DNA"/>
</dbReference>
<evidence type="ECO:0000259" key="2">
    <source>
        <dbReference type="Pfam" id="PF00725"/>
    </source>
</evidence>
<dbReference type="Pfam" id="PF00725">
    <property type="entry name" value="3HCDH"/>
    <property type="match status" value="1"/>
</dbReference>
<dbReference type="SUPFAM" id="SSF48179">
    <property type="entry name" value="6-phosphogluconate dehydrogenase C-terminal domain-like"/>
    <property type="match status" value="2"/>
</dbReference>
<organism evidence="4 5">
    <name type="scientific">Siculibacillus lacustris</name>
    <dbReference type="NCBI Taxonomy" id="1549641"/>
    <lineage>
        <taxon>Bacteria</taxon>
        <taxon>Pseudomonadati</taxon>
        <taxon>Pseudomonadota</taxon>
        <taxon>Alphaproteobacteria</taxon>
        <taxon>Hyphomicrobiales</taxon>
        <taxon>Ancalomicrobiaceae</taxon>
        <taxon>Siculibacillus</taxon>
    </lineage>
</organism>
<evidence type="ECO:0000313" key="5">
    <source>
        <dbReference type="Proteomes" id="UP000292781"/>
    </source>
</evidence>
<dbReference type="PROSITE" id="PS51257">
    <property type="entry name" value="PROKAR_LIPOPROTEIN"/>
    <property type="match status" value="1"/>
</dbReference>
<evidence type="ECO:0000313" key="4">
    <source>
        <dbReference type="EMBL" id="TBW41203.1"/>
    </source>
</evidence>
<dbReference type="Gene3D" id="3.40.50.720">
    <property type="entry name" value="NAD(P)-binding Rossmann-like Domain"/>
    <property type="match status" value="1"/>
</dbReference>
<name>A0A4Q9VZY3_9HYPH</name>
<dbReference type="AlphaFoldDB" id="A0A4Q9VZY3"/>
<dbReference type="GO" id="GO:0016616">
    <property type="term" value="F:oxidoreductase activity, acting on the CH-OH group of donors, NAD or NADP as acceptor"/>
    <property type="evidence" value="ECO:0007669"/>
    <property type="project" value="InterPro"/>
</dbReference>
<dbReference type="GO" id="GO:0006631">
    <property type="term" value="P:fatty acid metabolic process"/>
    <property type="evidence" value="ECO:0007669"/>
    <property type="project" value="InterPro"/>
</dbReference>
<dbReference type="Proteomes" id="UP000292781">
    <property type="component" value="Unassembled WGS sequence"/>
</dbReference>
<accession>A0A4Q9VZY3</accession>
<dbReference type="PANTHER" id="PTHR48075">
    <property type="entry name" value="3-HYDROXYACYL-COA DEHYDROGENASE FAMILY PROTEIN"/>
    <property type="match status" value="1"/>
</dbReference>
<dbReference type="InterPro" id="IPR008927">
    <property type="entry name" value="6-PGluconate_DH-like_C_sf"/>
</dbReference>
<dbReference type="Pfam" id="PF02737">
    <property type="entry name" value="3HCDH_N"/>
    <property type="match status" value="1"/>
</dbReference>
<keyword evidence="5" id="KW-1185">Reference proteome</keyword>
<reference evidence="4 5" key="1">
    <citation type="submission" date="2019-02" db="EMBL/GenBank/DDBJ databases">
        <title>Siculibacillus lacustris gen. nov., sp. nov., a new rosette-forming bacterium isolated from a freshwater crater lake (Lake St. Ana, Romania).</title>
        <authorList>
            <person name="Felfoldi T."/>
            <person name="Marton Z."/>
            <person name="Szabo A."/>
            <person name="Mentes A."/>
            <person name="Boka K."/>
            <person name="Marialigeti K."/>
            <person name="Mathe I."/>
            <person name="Koncz M."/>
            <person name="Schumann P."/>
            <person name="Toth E."/>
        </authorList>
    </citation>
    <scope>NUCLEOTIDE SEQUENCE [LARGE SCALE GENOMIC DNA]</scope>
    <source>
        <strain evidence="4 5">SA-279</strain>
    </source>
</reference>
<gene>
    <name evidence="4" type="ORF">EYW49_00255</name>
</gene>
<sequence length="436" mass="46924">MTSDIRSITVIGGGTMGSGIAAACAAADRDVLVLEATRELAEAARARVTALAVDADEAARFARRLSVGTFTDDLALIGGSDWICEAVIEKLEVKRDLLRRLEPLRRDGSIVSTNTSGIPLHDILEGAPERLRRDTLVTHFFNPVRLMRLIEIVSGDDTSADAHDRLVHFIHDVLGKGVVDAKDTPNFIGNRIGCFWILAGLHKATAHRAAGLSIETIDALMSAPVGIPSTGLYGLVDLIGLDVMDSIARNLAATLPNGDVGRHFASLPAAEAAMLARGQLGRKSGGGYYRLQRTPEGGKVKEVYESASDSWSAARRVTLSPAHADLASLMFTDDAEGRFAWDLLGDTLCYAADLVPEISDDIVGIDRAMRWGFAWGQGPFELLDRIDPARFAARLRAEGRRIPHMLAVAESVGATRFYVDGTHLGTDGRRRPIGPE</sequence>
<feature type="domain" description="3-hydroxyacyl-CoA dehydrogenase C-terminal" evidence="2">
    <location>
        <begin position="187"/>
        <end position="290"/>
    </location>
</feature>